<accession>A0A7Z0IRM7</accession>
<feature type="domain" description="ABC-type glycine betaine transport system substrate-binding" evidence="1">
    <location>
        <begin position="53"/>
        <end position="323"/>
    </location>
</feature>
<sequence>MRLKRLTLAMTAAVVSIALSGCSIGLGTAGGLTKSGTLAGPIEGVELADASFSVGSKNFTEQILLGKMAVILLKSAGAEVKDLTNIPGSAAAREAQLAGQVELSWEYTGTAWLTYLNNAKPIPDERKQYIATRDADLRENNLVWLPPTPMNDTYTMAISAESAKKYGITKLSEMSKVPPAERTFCVEAEFTNRPDGLKGMLETYGMPLGSPKGIPRSNLRTLQTGAIYDATARGRCTFGEVFTTDGRIEALDLTALEDDRSFFPKYNASMVVRGEVLEKHPQIAELFEPLSAALTNEVISGLNAEVDVEGRDPAEVAWDYLRQEGFVR</sequence>
<proteinExistence type="predicted"/>
<comment type="caution">
    <text evidence="2">The sequence shown here is derived from an EMBL/GenBank/DDBJ whole genome shotgun (WGS) entry which is preliminary data.</text>
</comment>
<name>A0A7Z0IRM7_9ACTN</name>
<keyword evidence="3" id="KW-1185">Reference proteome</keyword>
<protein>
    <submittedName>
        <fullName evidence="2">Osmoprotectant transport system substrate-binding protein</fullName>
    </submittedName>
</protein>
<dbReference type="EMBL" id="JACBZR010000001">
    <property type="protein sequence ID" value="NYI76867.1"/>
    <property type="molecule type" value="Genomic_DNA"/>
</dbReference>
<evidence type="ECO:0000259" key="1">
    <source>
        <dbReference type="Pfam" id="PF04069"/>
    </source>
</evidence>
<dbReference type="RefSeq" id="WP_179657471.1">
    <property type="nucleotide sequence ID" value="NZ_JACBZR010000001.1"/>
</dbReference>
<dbReference type="PROSITE" id="PS51257">
    <property type="entry name" value="PROKAR_LIPOPROTEIN"/>
    <property type="match status" value="1"/>
</dbReference>
<dbReference type="Pfam" id="PF04069">
    <property type="entry name" value="OpuAC"/>
    <property type="match status" value="1"/>
</dbReference>
<dbReference type="CDD" id="cd13611">
    <property type="entry name" value="PBP2_YehZ"/>
    <property type="match status" value="1"/>
</dbReference>
<dbReference type="SUPFAM" id="SSF53850">
    <property type="entry name" value="Periplasmic binding protein-like II"/>
    <property type="match status" value="1"/>
</dbReference>
<dbReference type="Gene3D" id="3.40.190.10">
    <property type="entry name" value="Periplasmic binding protein-like II"/>
    <property type="match status" value="1"/>
</dbReference>
<dbReference type="InterPro" id="IPR007210">
    <property type="entry name" value="ABC_Gly_betaine_transp_sub-bd"/>
</dbReference>
<evidence type="ECO:0000313" key="2">
    <source>
        <dbReference type="EMBL" id="NYI76867.1"/>
    </source>
</evidence>
<dbReference type="Gene3D" id="3.40.190.120">
    <property type="entry name" value="Osmoprotection protein (prox), domain 2"/>
    <property type="match status" value="1"/>
</dbReference>
<dbReference type="AlphaFoldDB" id="A0A7Z0IRM7"/>
<evidence type="ECO:0000313" key="3">
    <source>
        <dbReference type="Proteomes" id="UP000564496"/>
    </source>
</evidence>
<reference evidence="2 3" key="1">
    <citation type="submission" date="2020-07" db="EMBL/GenBank/DDBJ databases">
        <title>Sequencing the genomes of 1000 actinobacteria strains.</title>
        <authorList>
            <person name="Klenk H.-P."/>
        </authorList>
    </citation>
    <scope>NUCLEOTIDE SEQUENCE [LARGE SCALE GENOMIC DNA]</scope>
    <source>
        <strain evidence="2 3">DSM 26487</strain>
    </source>
</reference>
<dbReference type="Proteomes" id="UP000564496">
    <property type="component" value="Unassembled WGS sequence"/>
</dbReference>
<gene>
    <name evidence="2" type="ORF">BJ988_001515</name>
</gene>
<organism evidence="2 3">
    <name type="scientific">Nocardioides panzhihuensis</name>
    <dbReference type="NCBI Taxonomy" id="860243"/>
    <lineage>
        <taxon>Bacteria</taxon>
        <taxon>Bacillati</taxon>
        <taxon>Actinomycetota</taxon>
        <taxon>Actinomycetes</taxon>
        <taxon>Propionibacteriales</taxon>
        <taxon>Nocardioidaceae</taxon>
        <taxon>Nocardioides</taxon>
    </lineage>
</organism>
<dbReference type="GO" id="GO:0022857">
    <property type="term" value="F:transmembrane transporter activity"/>
    <property type="evidence" value="ECO:0007669"/>
    <property type="project" value="InterPro"/>
</dbReference>
<dbReference type="GO" id="GO:0043190">
    <property type="term" value="C:ATP-binding cassette (ABC) transporter complex"/>
    <property type="evidence" value="ECO:0007669"/>
    <property type="project" value="InterPro"/>
</dbReference>